<protein>
    <submittedName>
        <fullName evidence="1">Uncharacterized protein</fullName>
    </submittedName>
</protein>
<dbReference type="Proteomes" id="UP000515800">
    <property type="component" value="Chromosome"/>
</dbReference>
<evidence type="ECO:0000313" key="2">
    <source>
        <dbReference type="Proteomes" id="UP000515800"/>
    </source>
</evidence>
<dbReference type="KEGG" id="wdi:H9L19_01610"/>
<gene>
    <name evidence="1" type="ORF">H9L19_01610</name>
</gene>
<dbReference type="SUPFAM" id="SSF55120">
    <property type="entry name" value="Pseudouridine synthase"/>
    <property type="match status" value="1"/>
</dbReference>
<keyword evidence="2" id="KW-1185">Reference proteome</keyword>
<dbReference type="GO" id="GO:0006396">
    <property type="term" value="P:RNA processing"/>
    <property type="evidence" value="ECO:0007669"/>
    <property type="project" value="UniProtKB-ARBA"/>
</dbReference>
<organism evidence="1 2">
    <name type="scientific">Weissella diestrammenae</name>
    <dbReference type="NCBI Taxonomy" id="1162633"/>
    <lineage>
        <taxon>Bacteria</taxon>
        <taxon>Bacillati</taxon>
        <taxon>Bacillota</taxon>
        <taxon>Bacilli</taxon>
        <taxon>Lactobacillales</taxon>
        <taxon>Lactobacillaceae</taxon>
        <taxon>Weissella</taxon>
    </lineage>
</organism>
<dbReference type="EMBL" id="CP060724">
    <property type="protein sequence ID" value="QNN75600.1"/>
    <property type="molecule type" value="Genomic_DNA"/>
</dbReference>
<dbReference type="GO" id="GO:0001522">
    <property type="term" value="P:pseudouridine synthesis"/>
    <property type="evidence" value="ECO:0007669"/>
    <property type="project" value="InterPro"/>
</dbReference>
<proteinExistence type="predicted"/>
<dbReference type="GO" id="GO:0009982">
    <property type="term" value="F:pseudouridine synthase activity"/>
    <property type="evidence" value="ECO:0007669"/>
    <property type="project" value="InterPro"/>
</dbReference>
<dbReference type="AlphaFoldDB" id="A0A7G9T675"/>
<reference evidence="1 2" key="1">
    <citation type="submission" date="2020-08" db="EMBL/GenBank/DDBJ databases">
        <title>Genome sequence of Weissella diestrammenae KACC 16890T.</title>
        <authorList>
            <person name="Hyun D.-W."/>
            <person name="Bae J.-W."/>
        </authorList>
    </citation>
    <scope>NUCLEOTIDE SEQUENCE [LARGE SCALE GENOMIC DNA]</scope>
    <source>
        <strain evidence="1 2">KACC 16890</strain>
    </source>
</reference>
<dbReference type="GO" id="GO:0003723">
    <property type="term" value="F:RNA binding"/>
    <property type="evidence" value="ECO:0007669"/>
    <property type="project" value="InterPro"/>
</dbReference>
<dbReference type="InterPro" id="IPR020103">
    <property type="entry name" value="PsdUridine_synth_cat_dom_sf"/>
</dbReference>
<dbReference type="GO" id="GO:0140098">
    <property type="term" value="F:catalytic activity, acting on RNA"/>
    <property type="evidence" value="ECO:0007669"/>
    <property type="project" value="UniProtKB-ARBA"/>
</dbReference>
<accession>A0A7G9T675</accession>
<dbReference type="RefSeq" id="WP_187529432.1">
    <property type="nucleotide sequence ID" value="NZ_CP060724.1"/>
</dbReference>
<evidence type="ECO:0000313" key="1">
    <source>
        <dbReference type="EMBL" id="QNN75600.1"/>
    </source>
</evidence>
<name>A0A7G9T675_9LACO</name>
<sequence>MAQQILFEDESILVINKAVGESIVGGVLALPNDVSGIEISMKPGYQADLLQYRVTYLAWIEGHLPLENERFDDWQWTKVHTVYQTTLVRMTTNHLSAVEIQSAWQSFGHPIIDVENNQGQHIASSRLLLHASAIQLRLPITKQQIEIGAPIPKNFPRNFKPNQGASR</sequence>